<feature type="signal peptide" evidence="1">
    <location>
        <begin position="1"/>
        <end position="24"/>
    </location>
</feature>
<proteinExistence type="predicted"/>
<sequence>MRRLLIIFMLMVVPFQLSWGQAAAYCKHETNPAVSHFGHHVHQHTAGGEASKAATLKVQLGDDSDCATCVLAGVGIAPSSEFSLPAGESTAIAQSEASPLLASWRARPPERPQWHRVGS</sequence>
<dbReference type="NCBIfam" id="NF045614">
    <property type="entry name" value="efflu_CzcI_Cupr"/>
    <property type="match status" value="1"/>
</dbReference>
<evidence type="ECO:0000256" key="1">
    <source>
        <dbReference type="SAM" id="SignalP"/>
    </source>
</evidence>
<comment type="caution">
    <text evidence="2">The sequence shown here is derived from an EMBL/GenBank/DDBJ whole genome shotgun (WGS) entry which is preliminary data.</text>
</comment>
<keyword evidence="1" id="KW-0732">Signal</keyword>
<keyword evidence="3" id="KW-1185">Reference proteome</keyword>
<name>A0A6B3SYT7_9BURK</name>
<dbReference type="InterPro" id="IPR055013">
    <property type="entry name" value="CzcI"/>
</dbReference>
<evidence type="ECO:0000313" key="3">
    <source>
        <dbReference type="Proteomes" id="UP000482155"/>
    </source>
</evidence>
<feature type="chain" id="PRO_5025624534" evidence="1">
    <location>
        <begin position="25"/>
        <end position="119"/>
    </location>
</feature>
<gene>
    <name evidence="2" type="ORF">G3574_19735</name>
</gene>
<dbReference type="EMBL" id="JAAIVB010000069">
    <property type="protein sequence ID" value="NEX63319.1"/>
    <property type="molecule type" value="Genomic_DNA"/>
</dbReference>
<organism evidence="2 3">
    <name type="scientific">Noviherbaspirillum galbum</name>
    <dbReference type="NCBI Taxonomy" id="2709383"/>
    <lineage>
        <taxon>Bacteria</taxon>
        <taxon>Pseudomonadati</taxon>
        <taxon>Pseudomonadota</taxon>
        <taxon>Betaproteobacteria</taxon>
        <taxon>Burkholderiales</taxon>
        <taxon>Oxalobacteraceae</taxon>
        <taxon>Noviherbaspirillum</taxon>
    </lineage>
</organism>
<dbReference type="Proteomes" id="UP000482155">
    <property type="component" value="Unassembled WGS sequence"/>
</dbReference>
<accession>A0A6B3SYT7</accession>
<dbReference type="RefSeq" id="WP_163967120.1">
    <property type="nucleotide sequence ID" value="NZ_JAAIVB010000069.1"/>
</dbReference>
<reference evidence="2 3" key="1">
    <citation type="submission" date="2020-02" db="EMBL/GenBank/DDBJ databases">
        <authorList>
            <person name="Kim M.K."/>
        </authorList>
    </citation>
    <scope>NUCLEOTIDE SEQUENCE [LARGE SCALE GENOMIC DNA]</scope>
    <source>
        <strain evidence="2 3">17J57-3</strain>
    </source>
</reference>
<dbReference type="GO" id="GO:0046686">
    <property type="term" value="P:response to cadmium ion"/>
    <property type="evidence" value="ECO:0007669"/>
    <property type="project" value="InterPro"/>
</dbReference>
<protein>
    <submittedName>
        <fullName evidence="2">Cobalt-zinc-cadmium resistance protein</fullName>
    </submittedName>
</protein>
<evidence type="ECO:0000313" key="2">
    <source>
        <dbReference type="EMBL" id="NEX63319.1"/>
    </source>
</evidence>
<dbReference type="AlphaFoldDB" id="A0A6B3SYT7"/>